<proteinExistence type="predicted"/>
<reference evidence="1 2" key="1">
    <citation type="journal article" date="2011" name="Cell">
        <title>The monarch butterfly genome yields insights into long-distance migration.</title>
        <authorList>
            <person name="Zhan S."/>
            <person name="Merlin C."/>
            <person name="Boore J.L."/>
            <person name="Reppert S.M."/>
        </authorList>
    </citation>
    <scope>NUCLEOTIDE SEQUENCE [LARGE SCALE GENOMIC DNA]</scope>
    <source>
        <strain evidence="1">F-2</strain>
    </source>
</reference>
<comment type="caution">
    <text evidence="1">The sequence shown here is derived from an EMBL/GenBank/DDBJ whole genome shotgun (WGS) entry which is preliminary data.</text>
</comment>
<feature type="non-terminal residue" evidence="1">
    <location>
        <position position="1"/>
    </location>
</feature>
<dbReference type="Proteomes" id="UP000007151">
    <property type="component" value="Unassembled WGS sequence"/>
</dbReference>
<keyword evidence="2" id="KW-1185">Reference proteome</keyword>
<dbReference type="KEGG" id="dpl:KGM_208632B"/>
<evidence type="ECO:0000313" key="1">
    <source>
        <dbReference type="EMBL" id="OWR44129.1"/>
    </source>
</evidence>
<name>A0A212ERN5_DANPL</name>
<dbReference type="AlphaFoldDB" id="A0A212ERN5"/>
<protein>
    <submittedName>
        <fullName evidence="1">Uncharacterized protein</fullName>
    </submittedName>
</protein>
<dbReference type="InParanoid" id="A0A212ERN5"/>
<accession>A0A212ERN5</accession>
<gene>
    <name evidence="1" type="ORF">KGM_208632B</name>
</gene>
<sequence>QTFLEVAAVDQDSEILTAANCCYETFSWIRPRCCEMILCNSKCHQSKSCKIIIDYFKN</sequence>
<organism evidence="1 2">
    <name type="scientific">Danaus plexippus plexippus</name>
    <dbReference type="NCBI Taxonomy" id="278856"/>
    <lineage>
        <taxon>Eukaryota</taxon>
        <taxon>Metazoa</taxon>
        <taxon>Ecdysozoa</taxon>
        <taxon>Arthropoda</taxon>
        <taxon>Hexapoda</taxon>
        <taxon>Insecta</taxon>
        <taxon>Pterygota</taxon>
        <taxon>Neoptera</taxon>
        <taxon>Endopterygota</taxon>
        <taxon>Lepidoptera</taxon>
        <taxon>Glossata</taxon>
        <taxon>Ditrysia</taxon>
        <taxon>Papilionoidea</taxon>
        <taxon>Nymphalidae</taxon>
        <taxon>Danainae</taxon>
        <taxon>Danaini</taxon>
        <taxon>Danaina</taxon>
        <taxon>Danaus</taxon>
        <taxon>Danaus</taxon>
    </lineage>
</organism>
<evidence type="ECO:0000313" key="2">
    <source>
        <dbReference type="Proteomes" id="UP000007151"/>
    </source>
</evidence>
<dbReference type="EMBL" id="AGBW02012989">
    <property type="protein sequence ID" value="OWR44129.1"/>
    <property type="molecule type" value="Genomic_DNA"/>
</dbReference>